<dbReference type="Gene3D" id="1.10.260.40">
    <property type="entry name" value="lambda repressor-like DNA-binding domains"/>
    <property type="match status" value="1"/>
</dbReference>
<dbReference type="SUPFAM" id="SSF47413">
    <property type="entry name" value="lambda repressor-like DNA-binding domains"/>
    <property type="match status" value="1"/>
</dbReference>
<dbReference type="CDD" id="cd00093">
    <property type="entry name" value="HTH_XRE"/>
    <property type="match status" value="1"/>
</dbReference>
<evidence type="ECO:0000313" key="2">
    <source>
        <dbReference type="EMBL" id="MDQ0996057.1"/>
    </source>
</evidence>
<dbReference type="RefSeq" id="WP_307278122.1">
    <property type="nucleotide sequence ID" value="NZ_JAUSZT010000002.1"/>
</dbReference>
<keyword evidence="3" id="KW-1185">Reference proteome</keyword>
<reference evidence="2 3" key="1">
    <citation type="submission" date="2023-07" db="EMBL/GenBank/DDBJ databases">
        <title>Comparative genomics of wheat-associated soil bacteria to identify genetic determinants of phenazine resistance.</title>
        <authorList>
            <person name="Mouncey N."/>
        </authorList>
    </citation>
    <scope>NUCLEOTIDE SEQUENCE [LARGE SCALE GENOMIC DNA]</scope>
    <source>
        <strain evidence="2 3">W4I11</strain>
    </source>
</reference>
<evidence type="ECO:0000259" key="1">
    <source>
        <dbReference type="SMART" id="SM00530"/>
    </source>
</evidence>
<comment type="caution">
    <text evidence="2">The sequence shown here is derived from an EMBL/GenBank/DDBJ whole genome shotgun (WGS) entry which is preliminary data.</text>
</comment>
<accession>A0ABU0S5M1</accession>
<feature type="domain" description="HTH cro/C1-type" evidence="1">
    <location>
        <begin position="17"/>
        <end position="72"/>
    </location>
</feature>
<dbReference type="SMART" id="SM00530">
    <property type="entry name" value="HTH_XRE"/>
    <property type="match status" value="1"/>
</dbReference>
<proteinExistence type="predicted"/>
<dbReference type="EMBL" id="JAUSZT010000002">
    <property type="protein sequence ID" value="MDQ0996057.1"/>
    <property type="molecule type" value="Genomic_DNA"/>
</dbReference>
<gene>
    <name evidence="2" type="ORF">QFZ34_001234</name>
</gene>
<organism evidence="2 3">
    <name type="scientific">Phyllobacterium ifriqiyense</name>
    <dbReference type="NCBI Taxonomy" id="314238"/>
    <lineage>
        <taxon>Bacteria</taxon>
        <taxon>Pseudomonadati</taxon>
        <taxon>Pseudomonadota</taxon>
        <taxon>Alphaproteobacteria</taxon>
        <taxon>Hyphomicrobiales</taxon>
        <taxon>Phyllobacteriaceae</taxon>
        <taxon>Phyllobacterium</taxon>
    </lineage>
</organism>
<protein>
    <submittedName>
        <fullName evidence="2">Transcriptional regulator with XRE-family HTH domain</fullName>
    </submittedName>
</protein>
<dbReference type="Proteomes" id="UP001237780">
    <property type="component" value="Unassembled WGS sequence"/>
</dbReference>
<dbReference type="InterPro" id="IPR010982">
    <property type="entry name" value="Lambda_DNA-bd_dom_sf"/>
</dbReference>
<name>A0ABU0S5M1_9HYPH</name>
<dbReference type="InterPro" id="IPR001387">
    <property type="entry name" value="Cro/C1-type_HTH"/>
</dbReference>
<evidence type="ECO:0000313" key="3">
    <source>
        <dbReference type="Proteomes" id="UP001237780"/>
    </source>
</evidence>
<sequence>MDSDELSEKQNLAVAARIREELARRRISRQHLADLAKISLSTLEKALSGHRPFTLATTIRLEEALAMRLRPADVQNVSSAVSNGHADEQFGAYSRASVAWIEGLYLTIRPSFGDRQAIFAYCTEIHWSNASSNILFNEKDRLDAAFTQQGTVAIPNLSGHIYLSTNTSGQQRLVIGSRPSITGEMYGILTTLQAGRGAQLTPVAAPIVYIPMKTLAEAPMGRISPDQAGFAPYAAFLRRAVEEPFAMFLPGVAAQ</sequence>